<organism evidence="1 2">
    <name type="scientific">Dacryopinax primogenitus (strain DJM 731)</name>
    <name type="common">Brown rot fungus</name>
    <dbReference type="NCBI Taxonomy" id="1858805"/>
    <lineage>
        <taxon>Eukaryota</taxon>
        <taxon>Fungi</taxon>
        <taxon>Dikarya</taxon>
        <taxon>Basidiomycota</taxon>
        <taxon>Agaricomycotina</taxon>
        <taxon>Dacrymycetes</taxon>
        <taxon>Dacrymycetales</taxon>
        <taxon>Dacrymycetaceae</taxon>
        <taxon>Dacryopinax</taxon>
    </lineage>
</organism>
<protein>
    <submittedName>
        <fullName evidence="1">Uncharacterized protein</fullName>
    </submittedName>
</protein>
<gene>
    <name evidence="1" type="ORF">DACRYDRAFT_107186</name>
</gene>
<dbReference type="HOGENOM" id="CLU_1845018_0_0_1"/>
<dbReference type="GeneID" id="63683488"/>
<reference evidence="1 2" key="1">
    <citation type="journal article" date="2012" name="Science">
        <title>The Paleozoic origin of enzymatic lignin decomposition reconstructed from 31 fungal genomes.</title>
        <authorList>
            <person name="Floudas D."/>
            <person name="Binder M."/>
            <person name="Riley R."/>
            <person name="Barry K."/>
            <person name="Blanchette R.A."/>
            <person name="Henrissat B."/>
            <person name="Martinez A.T."/>
            <person name="Otillar R."/>
            <person name="Spatafora J.W."/>
            <person name="Yadav J.S."/>
            <person name="Aerts A."/>
            <person name="Benoit I."/>
            <person name="Boyd A."/>
            <person name="Carlson A."/>
            <person name="Copeland A."/>
            <person name="Coutinho P.M."/>
            <person name="de Vries R.P."/>
            <person name="Ferreira P."/>
            <person name="Findley K."/>
            <person name="Foster B."/>
            <person name="Gaskell J."/>
            <person name="Glotzer D."/>
            <person name="Gorecki P."/>
            <person name="Heitman J."/>
            <person name="Hesse C."/>
            <person name="Hori C."/>
            <person name="Igarashi K."/>
            <person name="Jurgens J.A."/>
            <person name="Kallen N."/>
            <person name="Kersten P."/>
            <person name="Kohler A."/>
            <person name="Kuees U."/>
            <person name="Kumar T.K.A."/>
            <person name="Kuo A."/>
            <person name="LaButti K."/>
            <person name="Larrondo L.F."/>
            <person name="Lindquist E."/>
            <person name="Ling A."/>
            <person name="Lombard V."/>
            <person name="Lucas S."/>
            <person name="Lundell T."/>
            <person name="Martin R."/>
            <person name="McLaughlin D.J."/>
            <person name="Morgenstern I."/>
            <person name="Morin E."/>
            <person name="Murat C."/>
            <person name="Nagy L.G."/>
            <person name="Nolan M."/>
            <person name="Ohm R.A."/>
            <person name="Patyshakuliyeva A."/>
            <person name="Rokas A."/>
            <person name="Ruiz-Duenas F.J."/>
            <person name="Sabat G."/>
            <person name="Salamov A."/>
            <person name="Samejima M."/>
            <person name="Schmutz J."/>
            <person name="Slot J.C."/>
            <person name="St John F."/>
            <person name="Stenlid J."/>
            <person name="Sun H."/>
            <person name="Sun S."/>
            <person name="Syed K."/>
            <person name="Tsang A."/>
            <person name="Wiebenga A."/>
            <person name="Young D."/>
            <person name="Pisabarro A."/>
            <person name="Eastwood D.C."/>
            <person name="Martin F."/>
            <person name="Cullen D."/>
            <person name="Grigoriev I.V."/>
            <person name="Hibbett D.S."/>
        </authorList>
    </citation>
    <scope>NUCLEOTIDE SEQUENCE [LARGE SCALE GENOMIC DNA]</scope>
    <source>
        <strain evidence="1 2">DJM-731 SS1</strain>
    </source>
</reference>
<evidence type="ECO:0000313" key="1">
    <source>
        <dbReference type="EMBL" id="EJU02255.1"/>
    </source>
</evidence>
<evidence type="ECO:0000313" key="2">
    <source>
        <dbReference type="Proteomes" id="UP000030653"/>
    </source>
</evidence>
<sequence>MMLMVSHTAHAKSNPPLVLSPTHIISSLSTSSCTSTSSPSANEAAQNTLPPMAKTAILPPTHTQMSTNNPVRAIPNTLRNDARGIGVRKAESMKVKCICTPRGEATIFLHLCSTFQHAFPDPDPTLSPAHLLLTVTSKR</sequence>
<proteinExistence type="predicted"/>
<accession>M5G212</accession>
<name>M5G212_DACPD</name>
<dbReference type="Proteomes" id="UP000030653">
    <property type="component" value="Unassembled WGS sequence"/>
</dbReference>
<dbReference type="RefSeq" id="XP_040629152.1">
    <property type="nucleotide sequence ID" value="XM_040768426.1"/>
</dbReference>
<dbReference type="EMBL" id="JH795862">
    <property type="protein sequence ID" value="EJU02255.1"/>
    <property type="molecule type" value="Genomic_DNA"/>
</dbReference>
<dbReference type="AlphaFoldDB" id="M5G212"/>
<keyword evidence="2" id="KW-1185">Reference proteome</keyword>